<feature type="domain" description="Helicase ATP-binding" evidence="2">
    <location>
        <begin position="176"/>
        <end position="335"/>
    </location>
</feature>
<dbReference type="Pfam" id="PF04851">
    <property type="entry name" value="ResIII"/>
    <property type="match status" value="1"/>
</dbReference>
<dbReference type="GO" id="GO:0003677">
    <property type="term" value="F:DNA binding"/>
    <property type="evidence" value="ECO:0007669"/>
    <property type="project" value="InterPro"/>
</dbReference>
<dbReference type="InterPro" id="IPR006935">
    <property type="entry name" value="Helicase/UvrB_N"/>
</dbReference>
<evidence type="ECO:0000256" key="1">
    <source>
        <dbReference type="SAM" id="MobiDB-lite"/>
    </source>
</evidence>
<dbReference type="Proteomes" id="UP000322619">
    <property type="component" value="Unassembled WGS sequence"/>
</dbReference>
<dbReference type="CDD" id="cd18032">
    <property type="entry name" value="DEXHc_RE_I_III_res"/>
    <property type="match status" value="1"/>
</dbReference>
<evidence type="ECO:0000313" key="3">
    <source>
        <dbReference type="EMBL" id="TYC86475.1"/>
    </source>
</evidence>
<dbReference type="GO" id="GO:0005524">
    <property type="term" value="F:ATP binding"/>
    <property type="evidence" value="ECO:0007669"/>
    <property type="project" value="InterPro"/>
</dbReference>
<keyword evidence="3" id="KW-0067">ATP-binding</keyword>
<dbReference type="GO" id="GO:0016787">
    <property type="term" value="F:hydrolase activity"/>
    <property type="evidence" value="ECO:0007669"/>
    <property type="project" value="InterPro"/>
</dbReference>
<evidence type="ECO:0000259" key="2">
    <source>
        <dbReference type="PROSITE" id="PS51192"/>
    </source>
</evidence>
<dbReference type="InterPro" id="IPR014001">
    <property type="entry name" value="Helicase_ATP-bd"/>
</dbReference>
<dbReference type="Pfam" id="PF08463">
    <property type="entry name" value="EcoEI_R_C"/>
    <property type="match status" value="1"/>
</dbReference>
<feature type="compositionally biased region" description="Acidic residues" evidence="1">
    <location>
        <begin position="550"/>
        <end position="577"/>
    </location>
</feature>
<sequence length="789" mass="90267">MGKRQLSEEDIKARYITPAITNAGWDIKKQVRLEYAFTAGRIILRGNITARGKQKRADYVLFYKNNFPLAIVEAKDNNHAVGAGLQQAIDYAKALDIDYVYASNGDGFVEQNLITGEVRQLALAAFPSPEDLYKRYRIDKGISVTEEKVMLEPYYYIPNYKTPRYYQRVAINRTVDAVAKERERILVVSATGTGKTYMTFQIIYRLWKSGLKKKILFLADRNVLIDQTISGDFKPFGGKMTKVQKRNLDSSYEIYLALYQQLAGDDGEEAYLQFKPNFFDLIVIDECHRGSAKEESAWRKILDYFSSATHVGCTATPVETKEASSFTYFGDPIYEYSLKQGIDDGFLAPYKVIRIGLDRDLEGYRPEAGKVDKHGYEIEDREYNAKDFDRKLVIDDRTRVIASKITEFLTKTDRFSKTIVFCVDIEHAERMRQALINENKDLYAQNDRYIMRITGDNDIGKAQLENFIDEESTYPVIAITSKLMTTGVDAKMCKLIVLENNINSMTEFKQIIGRGTRLLEDYGKTYFSIMDFRNASRLFADPAFDGEPEVVIDLGSDDPVDEPETEDENDSGQDTGDDGVKEEHADYETGDTPAFNDDGEDKPRKYYVGDVVVKVLSERVQYVDKDGKLITESLIDYTRKNILQQYARLDQFLRTWTAAEKKQAIIDELQDDGVLLEAVRQELGKTELDDFDLICHIAYDKKPLTKQERAANVKKRHYLYKYSDVAEQVIAALLDKYANDGIKEIEETKVLQLEEFAKIGSPMKIVKAFGGKEAYQKAVQELENEIYYA</sequence>
<dbReference type="Pfam" id="PF13588">
    <property type="entry name" value="HSDR_N_2"/>
    <property type="match status" value="1"/>
</dbReference>
<dbReference type="InterPro" id="IPR029464">
    <property type="entry name" value="HSDR_N"/>
</dbReference>
<dbReference type="GO" id="GO:0005829">
    <property type="term" value="C:cytosol"/>
    <property type="evidence" value="ECO:0007669"/>
    <property type="project" value="TreeGrafter"/>
</dbReference>
<dbReference type="Gene3D" id="3.90.1570.30">
    <property type="match status" value="1"/>
</dbReference>
<dbReference type="EMBL" id="VSLA01000010">
    <property type="protein sequence ID" value="TYC86475.1"/>
    <property type="molecule type" value="Genomic_DNA"/>
</dbReference>
<proteinExistence type="predicted"/>
<keyword evidence="3" id="KW-0347">Helicase</keyword>
<accession>A0A5D0WQD1</accession>
<dbReference type="SUPFAM" id="SSF52540">
    <property type="entry name" value="P-loop containing nucleoside triphosphate hydrolases"/>
    <property type="match status" value="2"/>
</dbReference>
<dbReference type="PROSITE" id="PS51192">
    <property type="entry name" value="HELICASE_ATP_BIND_1"/>
    <property type="match status" value="1"/>
</dbReference>
<keyword evidence="3" id="KW-0378">Hydrolase</keyword>
<dbReference type="PANTHER" id="PTHR47396:SF1">
    <property type="entry name" value="ATP-DEPENDENT HELICASE IRC3-RELATED"/>
    <property type="match status" value="1"/>
</dbReference>
<evidence type="ECO:0000313" key="4">
    <source>
        <dbReference type="Proteomes" id="UP000322619"/>
    </source>
</evidence>
<dbReference type="CDD" id="cd18799">
    <property type="entry name" value="SF2_C_EcoAI-like"/>
    <property type="match status" value="1"/>
</dbReference>
<feature type="region of interest" description="Disordered" evidence="1">
    <location>
        <begin position="550"/>
        <end position="601"/>
    </location>
</feature>
<gene>
    <name evidence="3" type="ORF">FXB42_06350</name>
</gene>
<reference evidence="3 4" key="1">
    <citation type="submission" date="2019-08" db="EMBL/GenBank/DDBJ databases">
        <title>Isolation and enrichment of carboxydotrophic bacteria from anaerobic sludge for the production of bio-based chemicals from syngas.</title>
        <authorList>
            <person name="Antares A.L."/>
            <person name="Moreira J."/>
            <person name="Diender M."/>
            <person name="Parshina S.N."/>
            <person name="Stams A.J.M."/>
            <person name="Alves M."/>
            <person name="Alves J.I."/>
            <person name="Sousa D.Z."/>
        </authorList>
    </citation>
    <scope>NUCLEOTIDE SEQUENCE [LARGE SCALE GENOMIC DNA]</scope>
    <source>
        <strain evidence="3 4">JM</strain>
    </source>
</reference>
<dbReference type="RefSeq" id="WP_148637178.1">
    <property type="nucleotide sequence ID" value="NZ_VSLA01000010.1"/>
</dbReference>
<protein>
    <submittedName>
        <fullName evidence="3">DEAD/DEAH box helicase</fullName>
    </submittedName>
</protein>
<dbReference type="NCBIfam" id="NF046051">
    <property type="entry name" value="restrict_EcoAI"/>
    <property type="match status" value="1"/>
</dbReference>
<comment type="caution">
    <text evidence="3">The sequence shown here is derived from an EMBL/GenBank/DDBJ whole genome shotgun (WGS) entry which is preliminary data.</text>
</comment>
<dbReference type="InterPro" id="IPR027417">
    <property type="entry name" value="P-loop_NTPase"/>
</dbReference>
<dbReference type="InterPro" id="IPR013670">
    <property type="entry name" value="EcoEI_R_C_dom"/>
</dbReference>
<dbReference type="GO" id="GO:0004386">
    <property type="term" value="F:helicase activity"/>
    <property type="evidence" value="ECO:0007669"/>
    <property type="project" value="UniProtKB-KW"/>
</dbReference>
<dbReference type="SMART" id="SM00487">
    <property type="entry name" value="DEXDc"/>
    <property type="match status" value="1"/>
</dbReference>
<dbReference type="PANTHER" id="PTHR47396">
    <property type="entry name" value="TYPE I RESTRICTION ENZYME ECOKI R PROTEIN"/>
    <property type="match status" value="1"/>
</dbReference>
<feature type="compositionally biased region" description="Basic and acidic residues" evidence="1">
    <location>
        <begin position="578"/>
        <end position="587"/>
    </location>
</feature>
<keyword evidence="3" id="KW-0547">Nucleotide-binding</keyword>
<name>A0A5D0WQD1_9FIRM</name>
<organism evidence="3 4">
    <name type="scientific">Acetobacterium wieringae</name>
    <dbReference type="NCBI Taxonomy" id="52694"/>
    <lineage>
        <taxon>Bacteria</taxon>
        <taxon>Bacillati</taxon>
        <taxon>Bacillota</taxon>
        <taxon>Clostridia</taxon>
        <taxon>Eubacteriales</taxon>
        <taxon>Eubacteriaceae</taxon>
        <taxon>Acetobacterium</taxon>
    </lineage>
</organism>
<dbReference type="InterPro" id="IPR050742">
    <property type="entry name" value="Helicase_Restrict-Modif_Enz"/>
</dbReference>
<dbReference type="Gene3D" id="3.40.50.300">
    <property type="entry name" value="P-loop containing nucleotide triphosphate hydrolases"/>
    <property type="match status" value="2"/>
</dbReference>
<dbReference type="GO" id="GO:0006304">
    <property type="term" value="P:DNA modification"/>
    <property type="evidence" value="ECO:0007669"/>
    <property type="project" value="InterPro"/>
</dbReference>
<dbReference type="AlphaFoldDB" id="A0A5D0WQD1"/>